<name>A0A8K0RCA1_9PLEO</name>
<dbReference type="EMBL" id="JAGMVJ010000006">
    <property type="protein sequence ID" value="KAH7089580.1"/>
    <property type="molecule type" value="Genomic_DNA"/>
</dbReference>
<reference evidence="1" key="1">
    <citation type="journal article" date="2021" name="Nat. Commun.">
        <title>Genetic determinants of endophytism in the Arabidopsis root mycobiome.</title>
        <authorList>
            <person name="Mesny F."/>
            <person name="Miyauchi S."/>
            <person name="Thiergart T."/>
            <person name="Pickel B."/>
            <person name="Atanasova L."/>
            <person name="Karlsson M."/>
            <person name="Huettel B."/>
            <person name="Barry K.W."/>
            <person name="Haridas S."/>
            <person name="Chen C."/>
            <person name="Bauer D."/>
            <person name="Andreopoulos W."/>
            <person name="Pangilinan J."/>
            <person name="LaButti K."/>
            <person name="Riley R."/>
            <person name="Lipzen A."/>
            <person name="Clum A."/>
            <person name="Drula E."/>
            <person name="Henrissat B."/>
            <person name="Kohler A."/>
            <person name="Grigoriev I.V."/>
            <person name="Martin F.M."/>
            <person name="Hacquard S."/>
        </authorList>
    </citation>
    <scope>NUCLEOTIDE SEQUENCE</scope>
    <source>
        <strain evidence="1">MPI-SDFR-AT-0120</strain>
    </source>
</reference>
<evidence type="ECO:0000313" key="2">
    <source>
        <dbReference type="Proteomes" id="UP000813461"/>
    </source>
</evidence>
<protein>
    <submittedName>
        <fullName evidence="1">Uncharacterized protein</fullName>
    </submittedName>
</protein>
<gene>
    <name evidence="1" type="ORF">FB567DRAFT_626907</name>
</gene>
<comment type="caution">
    <text evidence="1">The sequence shown here is derived from an EMBL/GenBank/DDBJ whole genome shotgun (WGS) entry which is preliminary data.</text>
</comment>
<evidence type="ECO:0000313" key="1">
    <source>
        <dbReference type="EMBL" id="KAH7089580.1"/>
    </source>
</evidence>
<keyword evidence="2" id="KW-1185">Reference proteome</keyword>
<sequence>MAEALAIVGTIGAVCNIVDVITKTTVLIEDIRSRWKQADLALLSLASQLTALRAALTEIQRWLERNTNGIHHQLTMDLDVSLSCCRLLMLELETYFSQLNTNDNLQLSVSEKMKFVLRGQGATDIQKHIEHQTNSLALLLTACNCTSLADQKELLERPKTRETFALTQSDSSSLLVLRDSASFVSKWTDNLSRLSRVFDFDTEVLASRAYGRVFRESLKHLIKKRSTSCSTPMQHILLLGHNDTPKIEVETFILTKLQAQPSWEAKLLEFTSPELQVSCVQLTLAVVKRLYGSEKSFRTRQMKYLLNSTSSLFRTYRLHYLLHTITMFWYHASFKTLMQEQRETFWADPGLKEAYEFITSQLFQKKDHMAPPLFDGTYQASSTPTLDRMSFTCIKHNKLTTNLYTSWDADDSAISHFNDRVVPLTMFYVFDLEAAAISTRLEKLLTLLETLQSPQPIPLGIILTSSRNLHSMVAEIVGRIRQCTSLSVEVCENWAADRLGLGKFVADVIRQATVRRNAPERESAGRTHTLDEVVYGT</sequence>
<dbReference type="AlphaFoldDB" id="A0A8K0RCA1"/>
<proteinExistence type="predicted"/>
<organism evidence="1 2">
    <name type="scientific">Paraphoma chrysanthemicola</name>
    <dbReference type="NCBI Taxonomy" id="798071"/>
    <lineage>
        <taxon>Eukaryota</taxon>
        <taxon>Fungi</taxon>
        <taxon>Dikarya</taxon>
        <taxon>Ascomycota</taxon>
        <taxon>Pezizomycotina</taxon>
        <taxon>Dothideomycetes</taxon>
        <taxon>Pleosporomycetidae</taxon>
        <taxon>Pleosporales</taxon>
        <taxon>Pleosporineae</taxon>
        <taxon>Phaeosphaeriaceae</taxon>
        <taxon>Paraphoma</taxon>
    </lineage>
</organism>
<accession>A0A8K0RCA1</accession>
<dbReference type="Proteomes" id="UP000813461">
    <property type="component" value="Unassembled WGS sequence"/>
</dbReference>
<dbReference type="OrthoDB" id="5817230at2759"/>